<dbReference type="InterPro" id="IPR029058">
    <property type="entry name" value="AB_hydrolase_fold"/>
</dbReference>
<protein>
    <submittedName>
        <fullName evidence="1">Unannotated protein</fullName>
    </submittedName>
</protein>
<gene>
    <name evidence="1" type="ORF">UFOPK3773_00340</name>
</gene>
<dbReference type="AlphaFoldDB" id="A0A6J7IPG8"/>
<organism evidence="1">
    <name type="scientific">freshwater metagenome</name>
    <dbReference type="NCBI Taxonomy" id="449393"/>
    <lineage>
        <taxon>unclassified sequences</taxon>
        <taxon>metagenomes</taxon>
        <taxon>ecological metagenomes</taxon>
    </lineage>
</organism>
<reference evidence="1" key="1">
    <citation type="submission" date="2020-05" db="EMBL/GenBank/DDBJ databases">
        <authorList>
            <person name="Chiriac C."/>
            <person name="Salcher M."/>
            <person name="Ghai R."/>
            <person name="Kavagutti S V."/>
        </authorList>
    </citation>
    <scope>NUCLEOTIDE SEQUENCE</scope>
</reference>
<sequence>MNTHESSTTVIELALESGTTCIGELRSVDSPQAVCLLLHDRHADIDHMRILADSVVRYSMTALLIDLPGHGLSDGDLAADGASAIDLAMGYSATVAHPLCIIAEGSSADLLLRSQPSVLVAAYAMISPRSDITEEEFDSSPWKSTPSITVLDPHDAVADSVAALVARRTRAAAVRVFAHKTGTLGSGRASWPLQTAQSSAQFLAEHAAFSRAAHPANPYESVTPEGAE</sequence>
<dbReference type="Gene3D" id="3.40.50.1820">
    <property type="entry name" value="alpha/beta hydrolase"/>
    <property type="match status" value="1"/>
</dbReference>
<dbReference type="EMBL" id="CAFBNF010000020">
    <property type="protein sequence ID" value="CAB4932596.1"/>
    <property type="molecule type" value="Genomic_DNA"/>
</dbReference>
<proteinExistence type="predicted"/>
<name>A0A6J7IPG8_9ZZZZ</name>
<evidence type="ECO:0000313" key="1">
    <source>
        <dbReference type="EMBL" id="CAB4932596.1"/>
    </source>
</evidence>
<dbReference type="SUPFAM" id="SSF53474">
    <property type="entry name" value="alpha/beta-Hydrolases"/>
    <property type="match status" value="1"/>
</dbReference>
<accession>A0A6J7IPG8</accession>